<sequence length="101" mass="11820">MVRHYGMFQFNEGVTDEQIDECFREMKAMVGQIPGLLDMEHGPYESDEGLNEDFTHGFIMTFDTPESRDRYLPHPVHEQVKDLVVPRLKRVVVFDFKTDPS</sequence>
<comment type="caution">
    <text evidence="3">The sequence shown here is derived from an EMBL/GenBank/DDBJ whole genome shotgun (WGS) entry which is preliminary data.</text>
</comment>
<dbReference type="Gene3D" id="3.30.70.100">
    <property type="match status" value="1"/>
</dbReference>
<evidence type="ECO:0000256" key="1">
    <source>
        <dbReference type="ARBA" id="ARBA00011738"/>
    </source>
</evidence>
<dbReference type="PROSITE" id="PS51502">
    <property type="entry name" value="S_R_A_B_BARREL"/>
    <property type="match status" value="1"/>
</dbReference>
<dbReference type="SUPFAM" id="SSF54909">
    <property type="entry name" value="Dimeric alpha+beta barrel"/>
    <property type="match status" value="1"/>
</dbReference>
<dbReference type="Proteomes" id="UP000658278">
    <property type="component" value="Unassembled WGS sequence"/>
</dbReference>
<organism evidence="3 4">
    <name type="scientific">Haloferula rosea</name>
    <dbReference type="NCBI Taxonomy" id="490093"/>
    <lineage>
        <taxon>Bacteria</taxon>
        <taxon>Pseudomonadati</taxon>
        <taxon>Verrucomicrobiota</taxon>
        <taxon>Verrucomicrobiia</taxon>
        <taxon>Verrucomicrobiales</taxon>
        <taxon>Verrucomicrobiaceae</taxon>
        <taxon>Haloferula</taxon>
    </lineage>
</organism>
<dbReference type="EMBL" id="JAENII010000022">
    <property type="protein sequence ID" value="MBK1828969.1"/>
    <property type="molecule type" value="Genomic_DNA"/>
</dbReference>
<dbReference type="Pfam" id="PF07876">
    <property type="entry name" value="Dabb"/>
    <property type="match status" value="1"/>
</dbReference>
<name>A0A934RGY3_9BACT</name>
<evidence type="ECO:0000313" key="4">
    <source>
        <dbReference type="Proteomes" id="UP000658278"/>
    </source>
</evidence>
<dbReference type="RefSeq" id="WP_200283345.1">
    <property type="nucleotide sequence ID" value="NZ_JAENII010000022.1"/>
</dbReference>
<dbReference type="PANTHER" id="PTHR33178:SF10">
    <property type="entry name" value="STRESS-RESPONSE A_B BARREL DOMAIN-CONTAINING PROTEIN"/>
    <property type="match status" value="1"/>
</dbReference>
<dbReference type="InterPro" id="IPR011008">
    <property type="entry name" value="Dimeric_a/b-barrel"/>
</dbReference>
<dbReference type="InterPro" id="IPR044662">
    <property type="entry name" value="HS1/DABB1-like"/>
</dbReference>
<evidence type="ECO:0000259" key="2">
    <source>
        <dbReference type="PROSITE" id="PS51502"/>
    </source>
</evidence>
<dbReference type="PANTHER" id="PTHR33178">
    <property type="match status" value="1"/>
</dbReference>
<accession>A0A934RGY3</accession>
<dbReference type="InterPro" id="IPR013097">
    <property type="entry name" value="Dabb"/>
</dbReference>
<protein>
    <submittedName>
        <fullName evidence="3">Dabb family protein</fullName>
    </submittedName>
</protein>
<comment type="subunit">
    <text evidence="1">Homodimer.</text>
</comment>
<evidence type="ECO:0000313" key="3">
    <source>
        <dbReference type="EMBL" id="MBK1828969.1"/>
    </source>
</evidence>
<feature type="domain" description="Stress-response A/B barrel" evidence="2">
    <location>
        <begin position="2"/>
        <end position="96"/>
    </location>
</feature>
<keyword evidence="4" id="KW-1185">Reference proteome</keyword>
<dbReference type="AlphaFoldDB" id="A0A934RGY3"/>
<gene>
    <name evidence="3" type="ORF">JIN81_18180</name>
</gene>
<proteinExistence type="predicted"/>
<dbReference type="SMART" id="SM00886">
    <property type="entry name" value="Dabb"/>
    <property type="match status" value="1"/>
</dbReference>
<reference evidence="3" key="1">
    <citation type="submission" date="2021-01" db="EMBL/GenBank/DDBJ databases">
        <title>Modified the classification status of verrucomicrobia.</title>
        <authorList>
            <person name="Feng X."/>
        </authorList>
    </citation>
    <scope>NUCLEOTIDE SEQUENCE</scope>
    <source>
        <strain evidence="3">KCTC 22201</strain>
    </source>
</reference>